<sequence>MMSSPVSSTPVLRATLQWSAWAALALAVIAGVAGFIAAGPSGLVSGLAGVVVGAVFLSITSGSILIANRWFGDALYVPIFFAIVLGGWLLKIVLFVVAMLVLRGQPWIAPQAFFLALVAAVIGSLVVDVVVLARMRLPHVSDTTLPTDPEAGERKDPQPPSGT</sequence>
<evidence type="ECO:0000313" key="6">
    <source>
        <dbReference type="Proteomes" id="UP000257479"/>
    </source>
</evidence>
<evidence type="ECO:0000256" key="2">
    <source>
        <dbReference type="SAM" id="Phobius"/>
    </source>
</evidence>
<feature type="region of interest" description="Disordered" evidence="1">
    <location>
        <begin position="143"/>
        <end position="163"/>
    </location>
</feature>
<dbReference type="STRING" id="400772.RR49_00690"/>
<dbReference type="OrthoDB" id="5117309at2"/>
<gene>
    <name evidence="3" type="ORF">DCP95_11555</name>
    <name evidence="4" type="ORF">RR49_00690</name>
</gene>
<proteinExistence type="predicted"/>
<reference evidence="3 6" key="2">
    <citation type="journal article" date="2018" name="Nat. Biotechnol.">
        <title>A standardized bacterial taxonomy based on genome phylogeny substantially revises the tree of life.</title>
        <authorList>
            <person name="Parks D.H."/>
            <person name="Chuvochina M."/>
            <person name="Waite D.W."/>
            <person name="Rinke C."/>
            <person name="Skarshewski A."/>
            <person name="Chaumeil P.A."/>
            <person name="Hugenholtz P."/>
        </authorList>
    </citation>
    <scope>NUCLEOTIDE SEQUENCE [LARGE SCALE GENOMIC DNA]</scope>
    <source>
        <strain evidence="3">UBA9152</strain>
    </source>
</reference>
<dbReference type="AlphaFoldDB" id="A0A0F0LWL8"/>
<evidence type="ECO:0000256" key="1">
    <source>
        <dbReference type="SAM" id="MobiDB-lite"/>
    </source>
</evidence>
<dbReference type="Proteomes" id="UP000257479">
    <property type="component" value="Unassembled WGS sequence"/>
</dbReference>
<dbReference type="EMBL" id="DMNG01000198">
    <property type="protein sequence ID" value="HAN25189.1"/>
    <property type="molecule type" value="Genomic_DNA"/>
</dbReference>
<feature type="transmembrane region" description="Helical" evidence="2">
    <location>
        <begin position="20"/>
        <end position="38"/>
    </location>
</feature>
<keyword evidence="2" id="KW-1133">Transmembrane helix</keyword>
<dbReference type="Proteomes" id="UP000033451">
    <property type="component" value="Unassembled WGS sequence"/>
</dbReference>
<reference evidence="4 5" key="1">
    <citation type="submission" date="2015-02" db="EMBL/GenBank/DDBJ databases">
        <title>Draft genome sequences of ten Microbacterium spp. with emphasis on heavy metal contaminated environments.</title>
        <authorList>
            <person name="Corretto E."/>
        </authorList>
    </citation>
    <scope>NUCLEOTIDE SEQUENCE [LARGE SCALE GENOMIC DNA]</scope>
    <source>
        <strain evidence="4 5">DSM 18659</strain>
    </source>
</reference>
<feature type="transmembrane region" description="Helical" evidence="2">
    <location>
        <begin position="79"/>
        <end position="102"/>
    </location>
</feature>
<comment type="caution">
    <text evidence="4">The sequence shown here is derived from an EMBL/GenBank/DDBJ whole genome shotgun (WGS) entry which is preliminary data.</text>
</comment>
<dbReference type="PATRIC" id="fig|400772.4.peg.723"/>
<evidence type="ECO:0000313" key="5">
    <source>
        <dbReference type="Proteomes" id="UP000033451"/>
    </source>
</evidence>
<keyword evidence="2" id="KW-0812">Transmembrane</keyword>
<evidence type="ECO:0000313" key="4">
    <source>
        <dbReference type="EMBL" id="KJL38603.1"/>
    </source>
</evidence>
<evidence type="ECO:0008006" key="7">
    <source>
        <dbReference type="Google" id="ProtNLM"/>
    </source>
</evidence>
<keyword evidence="2" id="KW-0472">Membrane</keyword>
<feature type="transmembrane region" description="Helical" evidence="2">
    <location>
        <begin position="44"/>
        <end position="67"/>
    </location>
</feature>
<organism evidence="4 5">
    <name type="scientific">Microbacterium ginsengisoli</name>
    <dbReference type="NCBI Taxonomy" id="400772"/>
    <lineage>
        <taxon>Bacteria</taxon>
        <taxon>Bacillati</taxon>
        <taxon>Actinomycetota</taxon>
        <taxon>Actinomycetes</taxon>
        <taxon>Micrococcales</taxon>
        <taxon>Microbacteriaceae</taxon>
        <taxon>Microbacterium</taxon>
    </lineage>
</organism>
<dbReference type="RefSeq" id="WP_045246670.1">
    <property type="nucleotide sequence ID" value="NZ_JYIY01000061.1"/>
</dbReference>
<keyword evidence="5" id="KW-1185">Reference proteome</keyword>
<dbReference type="EMBL" id="JYIY01000061">
    <property type="protein sequence ID" value="KJL38603.1"/>
    <property type="molecule type" value="Genomic_DNA"/>
</dbReference>
<evidence type="ECO:0000313" key="3">
    <source>
        <dbReference type="EMBL" id="HAN25189.1"/>
    </source>
</evidence>
<accession>A0A0F0LWL8</accession>
<protein>
    <recommendedName>
        <fullName evidence="7">ATP synthase protein I</fullName>
    </recommendedName>
</protein>
<feature type="transmembrane region" description="Helical" evidence="2">
    <location>
        <begin position="108"/>
        <end position="133"/>
    </location>
</feature>
<name>A0A0F0LWL8_9MICO</name>